<evidence type="ECO:0000313" key="8">
    <source>
        <dbReference type="Proteomes" id="UP000324324"/>
    </source>
</evidence>
<dbReference type="PANTHER" id="PTHR31302">
    <property type="entry name" value="TRANSMEMBRANE PROTEIN WITH METALLOPHOSPHOESTERASE DOMAIN-RELATED"/>
    <property type="match status" value="1"/>
</dbReference>
<dbReference type="CDD" id="cd07385">
    <property type="entry name" value="MPP_YkuE_C"/>
    <property type="match status" value="1"/>
</dbReference>
<evidence type="ECO:0000256" key="4">
    <source>
        <dbReference type="ARBA" id="ARBA00061089"/>
    </source>
</evidence>
<comment type="cofactor">
    <cofactor evidence="1">
        <name>a divalent metal cation</name>
        <dbReference type="ChEBI" id="CHEBI:60240"/>
    </cofactor>
</comment>
<comment type="similarity">
    <text evidence="4">Belongs to the metallophosphoesterase superfamily.</text>
</comment>
<feature type="transmembrane region" description="Helical" evidence="5">
    <location>
        <begin position="107"/>
        <end position="126"/>
    </location>
</feature>
<feature type="transmembrane region" description="Helical" evidence="5">
    <location>
        <begin position="7"/>
        <end position="27"/>
    </location>
</feature>
<proteinExistence type="inferred from homology"/>
<evidence type="ECO:0000313" key="7">
    <source>
        <dbReference type="EMBL" id="KAA6128598.1"/>
    </source>
</evidence>
<dbReference type="AlphaFoldDB" id="A0A5M8AXT6"/>
<reference evidence="7 8" key="1">
    <citation type="submission" date="2019-09" db="EMBL/GenBank/DDBJ databases">
        <title>Isolation of a novel species in the genus Cupriavidus from patients with sepsis using whole genome sequencing.</title>
        <authorList>
            <person name="Kweon O.J."/>
            <person name="Lee M.-K."/>
        </authorList>
    </citation>
    <scope>NUCLEOTIDE SEQUENCE [LARGE SCALE GENOMIC DNA]</scope>
    <source>
        <strain evidence="7 8">MKL-01</strain>
    </source>
</reference>
<keyword evidence="3" id="KW-0378">Hydrolase</keyword>
<dbReference type="SUPFAM" id="SSF56300">
    <property type="entry name" value="Metallo-dependent phosphatases"/>
    <property type="match status" value="1"/>
</dbReference>
<organism evidence="7 8">
    <name type="scientific">Cupriavidus cauae</name>
    <dbReference type="NCBI Taxonomy" id="2608999"/>
    <lineage>
        <taxon>Bacteria</taxon>
        <taxon>Pseudomonadati</taxon>
        <taxon>Pseudomonadota</taxon>
        <taxon>Betaproteobacteria</taxon>
        <taxon>Burkholderiales</taxon>
        <taxon>Burkholderiaceae</taxon>
        <taxon>Cupriavidus</taxon>
    </lineage>
</organism>
<feature type="domain" description="Calcineurin-like phosphoesterase" evidence="6">
    <location>
        <begin position="152"/>
        <end position="320"/>
    </location>
</feature>
<dbReference type="InterPro" id="IPR029052">
    <property type="entry name" value="Metallo-depent_PP-like"/>
</dbReference>
<evidence type="ECO:0000256" key="2">
    <source>
        <dbReference type="ARBA" id="ARBA00022723"/>
    </source>
</evidence>
<accession>A0A5M8AXT6</accession>
<dbReference type="Gene3D" id="3.60.21.10">
    <property type="match status" value="1"/>
</dbReference>
<evidence type="ECO:0000256" key="1">
    <source>
        <dbReference type="ARBA" id="ARBA00001968"/>
    </source>
</evidence>
<sequence length="379" mass="41087">MTPRRSILTAALIVALLHCYIGVRLLPALPWPLAAKALAALWLAISAVSMPTALLARRFEPPWGDRLSWLGMLAMGLFSTLLILTVLRELVLLACALAGWYPPALPVWSAVGTVALALLVSLLGYWNARRVARVVDVEVPIAGLPAALDGFTIAQLSDIHVGPTIKRPYLQRIVERVNTLGADAIAITGDLVDGKVPELREHTAPLGSLRAPHGVYVVTGNHEYYAGAHAWIDELRRLGLRVLLNEHVAIERDGARLVLAGVTDFSAGHFDPAHRSDPKAALAGAPADAAVRVLLAHQPRSAIAAAEAGFDLQLSGHTHGGQFLPWNLFVPMQQPYVAGLHRHRNMWVYVSRGTGYWGPPKRFGAPSEITRIRLRRPTA</sequence>
<protein>
    <submittedName>
        <fullName evidence="7">Metallophosphoesterase</fullName>
    </submittedName>
</protein>
<dbReference type="InterPro" id="IPR051158">
    <property type="entry name" value="Metallophosphoesterase_sf"/>
</dbReference>
<keyword evidence="5" id="KW-0472">Membrane</keyword>
<evidence type="ECO:0000256" key="3">
    <source>
        <dbReference type="ARBA" id="ARBA00022801"/>
    </source>
</evidence>
<keyword evidence="5" id="KW-0812">Transmembrane</keyword>
<dbReference type="PANTHER" id="PTHR31302:SF31">
    <property type="entry name" value="PHOSPHODIESTERASE YAEI"/>
    <property type="match status" value="1"/>
</dbReference>
<comment type="caution">
    <text evidence="7">The sequence shown here is derived from an EMBL/GenBank/DDBJ whole genome shotgun (WGS) entry which is preliminary data.</text>
</comment>
<feature type="transmembrane region" description="Helical" evidence="5">
    <location>
        <begin position="33"/>
        <end position="55"/>
    </location>
</feature>
<evidence type="ECO:0000256" key="5">
    <source>
        <dbReference type="SAM" id="Phobius"/>
    </source>
</evidence>
<dbReference type="EMBL" id="VWRN01000022">
    <property type="protein sequence ID" value="KAA6128598.1"/>
    <property type="molecule type" value="Genomic_DNA"/>
</dbReference>
<dbReference type="GO" id="GO:0008758">
    <property type="term" value="F:UDP-2,3-diacylglucosamine hydrolase activity"/>
    <property type="evidence" value="ECO:0007669"/>
    <property type="project" value="TreeGrafter"/>
</dbReference>
<dbReference type="Pfam" id="PF00149">
    <property type="entry name" value="Metallophos"/>
    <property type="match status" value="1"/>
</dbReference>
<dbReference type="GO" id="GO:0009245">
    <property type="term" value="P:lipid A biosynthetic process"/>
    <property type="evidence" value="ECO:0007669"/>
    <property type="project" value="TreeGrafter"/>
</dbReference>
<keyword evidence="5" id="KW-1133">Transmembrane helix</keyword>
<keyword evidence="8" id="KW-1185">Reference proteome</keyword>
<dbReference type="GO" id="GO:0016020">
    <property type="term" value="C:membrane"/>
    <property type="evidence" value="ECO:0007669"/>
    <property type="project" value="GOC"/>
</dbReference>
<dbReference type="InterPro" id="IPR004843">
    <property type="entry name" value="Calcineurin-like_PHP"/>
</dbReference>
<name>A0A5M8AXT6_9BURK</name>
<dbReference type="Proteomes" id="UP000324324">
    <property type="component" value="Unassembled WGS sequence"/>
</dbReference>
<gene>
    <name evidence="7" type="ORF">F1599_06535</name>
</gene>
<evidence type="ECO:0000259" key="6">
    <source>
        <dbReference type="Pfam" id="PF00149"/>
    </source>
</evidence>
<dbReference type="RefSeq" id="WP_150082587.1">
    <property type="nucleotide sequence ID" value="NZ_VWRN01000022.1"/>
</dbReference>
<feature type="transmembrane region" description="Helical" evidence="5">
    <location>
        <begin position="67"/>
        <end position="87"/>
    </location>
</feature>
<dbReference type="FunFam" id="3.60.21.10:FF:000028">
    <property type="entry name" value="Putative metallophosphoesterase"/>
    <property type="match status" value="1"/>
</dbReference>
<dbReference type="GO" id="GO:0046872">
    <property type="term" value="F:metal ion binding"/>
    <property type="evidence" value="ECO:0007669"/>
    <property type="project" value="UniProtKB-KW"/>
</dbReference>
<keyword evidence="2" id="KW-0479">Metal-binding</keyword>